<dbReference type="Pfam" id="PF00881">
    <property type="entry name" value="Nitroreductase"/>
    <property type="match status" value="1"/>
</dbReference>
<dbReference type="InterPro" id="IPR033877">
    <property type="entry name" value="Frm2/Hbn1"/>
</dbReference>
<dbReference type="PANTHER" id="PTHR43035">
    <property type="entry name" value="FATTY ACID REPRESSION MUTANT PROTEIN 2-RELATED"/>
    <property type="match status" value="1"/>
</dbReference>
<proteinExistence type="predicted"/>
<dbReference type="EMBL" id="LN907828">
    <property type="protein sequence ID" value="CUU26161.1"/>
    <property type="molecule type" value="Genomic_DNA"/>
</dbReference>
<evidence type="ECO:0000313" key="6">
    <source>
        <dbReference type="Proteomes" id="UP000059419"/>
    </source>
</evidence>
<keyword evidence="6" id="KW-1185">Reference proteome</keyword>
<organism evidence="5 6">
    <name type="scientific">Duffyella gerundensis</name>
    <dbReference type="NCBI Taxonomy" id="1619313"/>
    <lineage>
        <taxon>Bacteria</taxon>
        <taxon>Pseudomonadati</taxon>
        <taxon>Pseudomonadota</taxon>
        <taxon>Gammaproteobacteria</taxon>
        <taxon>Enterobacterales</taxon>
        <taxon>Erwiniaceae</taxon>
        <taxon>Duffyella</taxon>
    </lineage>
</organism>
<dbReference type="FunFam" id="3.40.109.10:FF:000001">
    <property type="entry name" value="Nitroreductase family"/>
    <property type="match status" value="1"/>
</dbReference>
<dbReference type="Gene3D" id="3.40.109.10">
    <property type="entry name" value="NADH Oxidase"/>
    <property type="match status" value="1"/>
</dbReference>
<dbReference type="AlphaFoldDB" id="A0A0U5GTJ8"/>
<dbReference type="CDD" id="cd02140">
    <property type="entry name" value="Frm2-like"/>
    <property type="match status" value="1"/>
</dbReference>
<reference evidence="6" key="1">
    <citation type="submission" date="2015-11" db="EMBL/GenBank/DDBJ databases">
        <authorList>
            <person name="Blom J."/>
        </authorList>
    </citation>
    <scope>NUCLEOTIDE SEQUENCE [LARGE SCALE GENOMIC DNA]</scope>
    <source>
        <plasmid evidence="6">pEM01</plasmid>
    </source>
</reference>
<sequence>MSEDFLSLAKQRRTIYALGKTLPIAEDQVINLIKEAVKQAPSAFNSQSSRILILLGEEHNKLWELTREQLRKRVPAENFQATSDKIDGFAAAAGSVLFFEDQEVVKTLQAQFAAYAEHFPAWSEHSTGIAQYAVWVALAEQGIGANLQHYNPLIDEDVQRTWNVPASWKLRGQMNFGAINAPAGEKTYIDDDKRFIIAK</sequence>
<evidence type="ECO:0000256" key="1">
    <source>
        <dbReference type="ARBA" id="ARBA00004496"/>
    </source>
</evidence>
<dbReference type="InterPro" id="IPR000415">
    <property type="entry name" value="Nitroreductase-like"/>
</dbReference>
<geneLocation type="plasmid" evidence="6">
    <name>pEM01</name>
</geneLocation>
<accession>A0A0U5GTJ8</accession>
<dbReference type="InterPro" id="IPR029479">
    <property type="entry name" value="Nitroreductase"/>
</dbReference>
<keyword evidence="2" id="KW-0963">Cytoplasm</keyword>
<dbReference type="RefSeq" id="WP_067436736.1">
    <property type="nucleotide sequence ID" value="NZ_CP072599.1"/>
</dbReference>
<dbReference type="GeneID" id="84615243"/>
<dbReference type="PANTHER" id="PTHR43035:SF1">
    <property type="entry name" value="FATTY ACID REPRESSION MUTANT PROTEIN 2-RELATED"/>
    <property type="match status" value="1"/>
</dbReference>
<keyword evidence="3" id="KW-0560">Oxidoreductase</keyword>
<gene>
    <name evidence="5" type="ORF">EM595_p0465</name>
</gene>
<dbReference type="SUPFAM" id="SSF55469">
    <property type="entry name" value="FMN-dependent nitroreductase-like"/>
    <property type="match status" value="1"/>
</dbReference>
<evidence type="ECO:0000256" key="2">
    <source>
        <dbReference type="ARBA" id="ARBA00022490"/>
    </source>
</evidence>
<comment type="subcellular location">
    <subcellularLocation>
        <location evidence="1">Cytoplasm</location>
    </subcellularLocation>
</comment>
<evidence type="ECO:0000259" key="4">
    <source>
        <dbReference type="Pfam" id="PF00881"/>
    </source>
</evidence>
<dbReference type="OrthoDB" id="9810617at2"/>
<dbReference type="PATRIC" id="fig|1619313.3.peg.4094"/>
<evidence type="ECO:0000313" key="5">
    <source>
        <dbReference type="EMBL" id="CUU26161.1"/>
    </source>
</evidence>
<feature type="domain" description="Nitroreductase" evidence="4">
    <location>
        <begin position="10"/>
        <end position="177"/>
    </location>
</feature>
<dbReference type="GO" id="GO:0034599">
    <property type="term" value="P:cellular response to oxidative stress"/>
    <property type="evidence" value="ECO:0007669"/>
    <property type="project" value="InterPro"/>
</dbReference>
<protein>
    <submittedName>
        <fullName evidence="5">Nitroreductase</fullName>
    </submittedName>
</protein>
<dbReference type="KEGG" id="ege:EM595_p0465"/>
<evidence type="ECO:0000256" key="3">
    <source>
        <dbReference type="ARBA" id="ARBA00023002"/>
    </source>
</evidence>
<name>A0A0U5GTJ8_9GAMM</name>
<dbReference type="Proteomes" id="UP000059419">
    <property type="component" value="Plasmid pEM01"/>
</dbReference>
<dbReference type="GO" id="GO:0005737">
    <property type="term" value="C:cytoplasm"/>
    <property type="evidence" value="ECO:0007669"/>
    <property type="project" value="UniProtKB-SubCell"/>
</dbReference>
<dbReference type="GO" id="GO:0016491">
    <property type="term" value="F:oxidoreductase activity"/>
    <property type="evidence" value="ECO:0007669"/>
    <property type="project" value="UniProtKB-KW"/>
</dbReference>